<dbReference type="OrthoDB" id="2423462at2759"/>
<evidence type="ECO:0000256" key="1">
    <source>
        <dbReference type="SAM" id="MobiDB-lite"/>
    </source>
</evidence>
<sequence>MQQFSLECLNAVQYRGDLGDKKTEYNRYNNELNTISKHYAEMSEMGLEIAKCKGAFKVDVFFGSLCGCSSTSTTLQPFVLAVGTSIVPNDKRTKSVNQFWEVQDVARMAEEKSRAEVRMLQASQHVTIATVTTEQVQQYARATTTKILEKFLDEKEKSPDDESEDDGVHVYSGEFPNSSLLGRNDTKDALETIVDAENPLFVSEHDSNDATVNQDELVPLKNTHKRLFSEIGDDLPSSHIMSVMEKYRAKSTTSKYESNPSSTNPVIMEDWKKILYWVERAVGTFLDAFESEYNPIQQNDCGEREWFGEYVIPIFSGGEVTVVASCRRRNENKNILEEYLERGHLADLLCKIDQQEVVCGLACGGPHKYDLTKWASDEYQLPRMLKDTLDDILEKFRGASRDSSNLYTIEFRDSNIHDGKALYLPTSSPEVV</sequence>
<name>A0A9W4SP30_9GLOM</name>
<keyword evidence="3" id="KW-1185">Reference proteome</keyword>
<proteinExistence type="predicted"/>
<dbReference type="Proteomes" id="UP001153678">
    <property type="component" value="Unassembled WGS sequence"/>
</dbReference>
<dbReference type="AlphaFoldDB" id="A0A9W4SP30"/>
<evidence type="ECO:0000313" key="2">
    <source>
        <dbReference type="EMBL" id="CAI2176453.1"/>
    </source>
</evidence>
<accession>A0A9W4SP30</accession>
<protein>
    <submittedName>
        <fullName evidence="2">7683_t:CDS:1</fullName>
    </submittedName>
</protein>
<comment type="caution">
    <text evidence="2">The sequence shown here is derived from an EMBL/GenBank/DDBJ whole genome shotgun (WGS) entry which is preliminary data.</text>
</comment>
<feature type="region of interest" description="Disordered" evidence="1">
    <location>
        <begin position="152"/>
        <end position="183"/>
    </location>
</feature>
<gene>
    <name evidence="2" type="ORF">FWILDA_LOCUS7589</name>
</gene>
<evidence type="ECO:0000313" key="3">
    <source>
        <dbReference type="Proteomes" id="UP001153678"/>
    </source>
</evidence>
<reference evidence="2" key="1">
    <citation type="submission" date="2022-08" db="EMBL/GenBank/DDBJ databases">
        <authorList>
            <person name="Kallberg Y."/>
            <person name="Tangrot J."/>
            <person name="Rosling A."/>
        </authorList>
    </citation>
    <scope>NUCLEOTIDE SEQUENCE</scope>
    <source>
        <strain evidence="2">Wild A</strain>
    </source>
</reference>
<organism evidence="2 3">
    <name type="scientific">Funneliformis geosporum</name>
    <dbReference type="NCBI Taxonomy" id="1117311"/>
    <lineage>
        <taxon>Eukaryota</taxon>
        <taxon>Fungi</taxon>
        <taxon>Fungi incertae sedis</taxon>
        <taxon>Mucoromycota</taxon>
        <taxon>Glomeromycotina</taxon>
        <taxon>Glomeromycetes</taxon>
        <taxon>Glomerales</taxon>
        <taxon>Glomeraceae</taxon>
        <taxon>Funneliformis</taxon>
    </lineage>
</organism>
<dbReference type="EMBL" id="CAMKVN010001506">
    <property type="protein sequence ID" value="CAI2176453.1"/>
    <property type="molecule type" value="Genomic_DNA"/>
</dbReference>